<dbReference type="RefSeq" id="WP_380669629.1">
    <property type="nucleotide sequence ID" value="NZ_JBHTCJ010000008.1"/>
</dbReference>
<evidence type="ECO:0000313" key="5">
    <source>
        <dbReference type="Proteomes" id="UP001596504"/>
    </source>
</evidence>
<dbReference type="Pfam" id="PF00583">
    <property type="entry name" value="Acetyltransf_1"/>
    <property type="match status" value="1"/>
</dbReference>
<dbReference type="EMBL" id="JBHTCJ010000008">
    <property type="protein sequence ID" value="MFC7343083.1"/>
    <property type="molecule type" value="Genomic_DNA"/>
</dbReference>
<dbReference type="InterPro" id="IPR050832">
    <property type="entry name" value="Bact_Acetyltransf"/>
</dbReference>
<dbReference type="EC" id="2.3.1.-" evidence="4"/>
<dbReference type="GO" id="GO:0016746">
    <property type="term" value="F:acyltransferase activity"/>
    <property type="evidence" value="ECO:0007669"/>
    <property type="project" value="UniProtKB-KW"/>
</dbReference>
<comment type="caution">
    <text evidence="4">The sequence shown here is derived from an EMBL/GenBank/DDBJ whole genome shotgun (WGS) entry which is preliminary data.</text>
</comment>
<dbReference type="SUPFAM" id="SSF55729">
    <property type="entry name" value="Acyl-CoA N-acyltransferases (Nat)"/>
    <property type="match status" value="1"/>
</dbReference>
<keyword evidence="2 4" id="KW-0012">Acyltransferase</keyword>
<keyword evidence="1 4" id="KW-0808">Transferase</keyword>
<accession>A0ABW2LKX6</accession>
<evidence type="ECO:0000256" key="1">
    <source>
        <dbReference type="ARBA" id="ARBA00022679"/>
    </source>
</evidence>
<dbReference type="InterPro" id="IPR016181">
    <property type="entry name" value="Acyl_CoA_acyltransferase"/>
</dbReference>
<evidence type="ECO:0000256" key="2">
    <source>
        <dbReference type="ARBA" id="ARBA00023315"/>
    </source>
</evidence>
<reference evidence="5" key="1">
    <citation type="journal article" date="2019" name="Int. J. Syst. Evol. Microbiol.">
        <title>The Global Catalogue of Microorganisms (GCM) 10K type strain sequencing project: providing services to taxonomists for standard genome sequencing and annotation.</title>
        <authorList>
            <consortium name="The Broad Institute Genomics Platform"/>
            <consortium name="The Broad Institute Genome Sequencing Center for Infectious Disease"/>
            <person name="Wu L."/>
            <person name="Ma J."/>
        </authorList>
    </citation>
    <scope>NUCLEOTIDE SEQUENCE [LARGE SCALE GENOMIC DNA]</scope>
    <source>
        <strain evidence="5">WLHS5</strain>
    </source>
</reference>
<dbReference type="PROSITE" id="PS51186">
    <property type="entry name" value="GNAT"/>
    <property type="match status" value="1"/>
</dbReference>
<name>A0ABW2LKX6_9PSEU</name>
<evidence type="ECO:0000313" key="4">
    <source>
        <dbReference type="EMBL" id="MFC7343083.1"/>
    </source>
</evidence>
<feature type="domain" description="N-acetyltransferase" evidence="3">
    <location>
        <begin position="134"/>
        <end position="276"/>
    </location>
</feature>
<dbReference type="InterPro" id="IPR000182">
    <property type="entry name" value="GNAT_dom"/>
</dbReference>
<sequence>MSGVDPLHDPDDEALLDPRQARDLAGLVETARLASAAVRYGLRTQVGVATVVLNQDNPLPTANHACALWGTGAQVASTMMRLEEVFAEAGRSEAIVYASPTTVGDIEGIADDTLWRAVEEQVVMLHRVRDDVADETRPVEDADLPGVVELYGDETGLAEEGERLLTRNLGHRIDEARSVLLAVDDPGADRIAGFVQAFAEKGVGLIEQVVVRPGRRRRGIGRQLVAAAVEELRRRGALLVAAHAEEGGTTERFFEAAGFEIAYGVTAYARRIDELL</sequence>
<protein>
    <submittedName>
        <fullName evidence="4">GNAT family N-acetyltransferase</fullName>
        <ecNumber evidence="4">2.3.1.-</ecNumber>
    </submittedName>
</protein>
<organism evidence="4 5">
    <name type="scientific">Saccharopolyspora griseoalba</name>
    <dbReference type="NCBI Taxonomy" id="1431848"/>
    <lineage>
        <taxon>Bacteria</taxon>
        <taxon>Bacillati</taxon>
        <taxon>Actinomycetota</taxon>
        <taxon>Actinomycetes</taxon>
        <taxon>Pseudonocardiales</taxon>
        <taxon>Pseudonocardiaceae</taxon>
        <taxon>Saccharopolyspora</taxon>
    </lineage>
</organism>
<evidence type="ECO:0000259" key="3">
    <source>
        <dbReference type="PROSITE" id="PS51186"/>
    </source>
</evidence>
<dbReference type="Proteomes" id="UP001596504">
    <property type="component" value="Unassembled WGS sequence"/>
</dbReference>
<dbReference type="Gene3D" id="3.40.630.30">
    <property type="match status" value="1"/>
</dbReference>
<dbReference type="PANTHER" id="PTHR43877">
    <property type="entry name" value="AMINOALKYLPHOSPHONATE N-ACETYLTRANSFERASE-RELATED-RELATED"/>
    <property type="match status" value="1"/>
</dbReference>
<proteinExistence type="predicted"/>
<gene>
    <name evidence="4" type="ORF">ACFQRI_16900</name>
</gene>
<keyword evidence="5" id="KW-1185">Reference proteome</keyword>